<dbReference type="GO" id="GO:0006281">
    <property type="term" value="P:DNA repair"/>
    <property type="evidence" value="ECO:0007669"/>
    <property type="project" value="TreeGrafter"/>
</dbReference>
<accession>A0AAF0JB78</accession>
<dbReference type="SMART" id="SM00487">
    <property type="entry name" value="DEXDc"/>
    <property type="match status" value="1"/>
</dbReference>
<dbReference type="Pfam" id="PF00271">
    <property type="entry name" value="Helicase_C"/>
    <property type="match status" value="1"/>
</dbReference>
<dbReference type="GO" id="GO:0016787">
    <property type="term" value="F:hydrolase activity"/>
    <property type="evidence" value="ECO:0007669"/>
    <property type="project" value="UniProtKB-KW"/>
</dbReference>
<dbReference type="Gene3D" id="3.40.50.300">
    <property type="entry name" value="P-loop containing nucleotide triphosphate hydrolases"/>
    <property type="match status" value="1"/>
</dbReference>
<dbReference type="InterPro" id="IPR027417">
    <property type="entry name" value="P-loop_NTPase"/>
</dbReference>
<dbReference type="PANTHER" id="PTHR45626:SF51">
    <property type="entry name" value="SNF2-RELATED DOMAIN-CONTAINING PROTEIN"/>
    <property type="match status" value="1"/>
</dbReference>
<evidence type="ECO:0000259" key="6">
    <source>
        <dbReference type="SMART" id="SM00490"/>
    </source>
</evidence>
<dbReference type="InterPro" id="IPR001650">
    <property type="entry name" value="Helicase_C-like"/>
</dbReference>
<name>A0AAF0JB78_9BASI</name>
<evidence type="ECO:0000313" key="8">
    <source>
        <dbReference type="Proteomes" id="UP001219933"/>
    </source>
</evidence>
<evidence type="ECO:0000256" key="1">
    <source>
        <dbReference type="ARBA" id="ARBA00022741"/>
    </source>
</evidence>
<gene>
    <name evidence="7" type="ORF">MCUN1_001872</name>
</gene>
<evidence type="ECO:0000256" key="2">
    <source>
        <dbReference type="ARBA" id="ARBA00022801"/>
    </source>
</evidence>
<dbReference type="InterPro" id="IPR014001">
    <property type="entry name" value="Helicase_ATP-bd"/>
</dbReference>
<dbReference type="GO" id="GO:0005524">
    <property type="term" value="F:ATP binding"/>
    <property type="evidence" value="ECO:0007669"/>
    <property type="project" value="UniProtKB-KW"/>
</dbReference>
<dbReference type="Pfam" id="PF00176">
    <property type="entry name" value="SNF2-rel_dom"/>
    <property type="match status" value="1"/>
</dbReference>
<dbReference type="EMBL" id="CP119878">
    <property type="protein sequence ID" value="WFD35026.1"/>
    <property type="molecule type" value="Genomic_DNA"/>
</dbReference>
<dbReference type="InterPro" id="IPR049730">
    <property type="entry name" value="SNF2/RAD54-like_C"/>
</dbReference>
<keyword evidence="1" id="KW-0547">Nucleotide-binding</keyword>
<feature type="domain" description="Helicase C-terminal" evidence="6">
    <location>
        <begin position="717"/>
        <end position="800"/>
    </location>
</feature>
<dbReference type="InterPro" id="IPR000330">
    <property type="entry name" value="SNF2_N"/>
</dbReference>
<protein>
    <submittedName>
        <fullName evidence="7">Uncharacterized protein</fullName>
    </submittedName>
</protein>
<dbReference type="InterPro" id="IPR038718">
    <property type="entry name" value="SNF2-like_sf"/>
</dbReference>
<dbReference type="Proteomes" id="UP001219933">
    <property type="component" value="Chromosome 2"/>
</dbReference>
<proteinExistence type="predicted"/>
<keyword evidence="8" id="KW-1185">Reference proteome</keyword>
<dbReference type="Gene3D" id="3.40.50.10810">
    <property type="entry name" value="Tandem AAA-ATPase domain"/>
    <property type="match status" value="2"/>
</dbReference>
<dbReference type="SMART" id="SM00490">
    <property type="entry name" value="HELICc"/>
    <property type="match status" value="1"/>
</dbReference>
<dbReference type="PANTHER" id="PTHR45626">
    <property type="entry name" value="TRANSCRIPTION TERMINATION FACTOR 2-RELATED"/>
    <property type="match status" value="1"/>
</dbReference>
<evidence type="ECO:0000256" key="4">
    <source>
        <dbReference type="SAM" id="MobiDB-lite"/>
    </source>
</evidence>
<dbReference type="AlphaFoldDB" id="A0AAF0JB78"/>
<feature type="region of interest" description="Disordered" evidence="4">
    <location>
        <begin position="372"/>
        <end position="392"/>
    </location>
</feature>
<dbReference type="CDD" id="cd18793">
    <property type="entry name" value="SF2_C_SNF"/>
    <property type="match status" value="1"/>
</dbReference>
<dbReference type="GO" id="GO:0008094">
    <property type="term" value="F:ATP-dependent activity, acting on DNA"/>
    <property type="evidence" value="ECO:0007669"/>
    <property type="project" value="TreeGrafter"/>
</dbReference>
<dbReference type="InterPro" id="IPR050628">
    <property type="entry name" value="SNF2_RAD54_helicase_TF"/>
</dbReference>
<keyword evidence="3" id="KW-0067">ATP-binding</keyword>
<dbReference type="GO" id="GO:0005634">
    <property type="term" value="C:nucleus"/>
    <property type="evidence" value="ECO:0007669"/>
    <property type="project" value="TreeGrafter"/>
</dbReference>
<reference evidence="7" key="1">
    <citation type="submission" date="2023-03" db="EMBL/GenBank/DDBJ databases">
        <title>Mating type loci evolution in Malassezia.</title>
        <authorList>
            <person name="Coelho M.A."/>
        </authorList>
    </citation>
    <scope>NUCLEOTIDE SEQUENCE</scope>
    <source>
        <strain evidence="7">CBS 11721</strain>
    </source>
</reference>
<sequence length="890" mass="98675">MYQELPSPPEASVRVPQLQCTLFGYQRNSLAKMLRRELEPGRFSDPYYIEKTSPLGDVYAFDPHSLAFLDASAVAQYADVRGGILCDEMGVGKTLICLALILHTRHQVAQPDAEPMASAVTSALALEFPAHDYKGGDPAESSIAPVVTSAFGAPTVGERLGRSRKPAAPQEKARAGHSNRPVSLVQIAAHRLRTTYSLSADDLSSLPPQLQTLLDSVSAPFFNLWPPAPARASRASRDRAPVRVYVSAATLALVPQTLIAQWLQEIEKHCPDTIRVLAVPDGRVELPGALSLAQDYDLVLMTHTRFGREAGDEQHGIRSDLDSSPLLQVYWKRVMVDEGNMMAGDSLVVRLCARLRVERRWLITGTPTQSLVGSSINGPTHHKSSSSSWSHGEKKDIDRLKHLLARFLHLPPYGSAFRGCGNERVWHALIAAAPAAPGEWPARRRLHDILARVMVRNRAQDIEAECPLPPLERRTVVLRLARHEQRTYNVLQALITLNAALSHETDRDYFFHPSNKRALAAVMENLALACFHFAGEGFRAQAEAAKELISRQLEIPGKVLDRYRESAHAALRHLSEATCDDSWRAHVDQGEVLYYLDAARRELVDAWSHRAPASALSLTSDELVAMRKALRNADVEPDDLLDELITRGMQYAARTAVKSGPRPALGEKKETASVPPELAVTALHSSSTKLNAILSEVLRSVDTDKVLIFSSLDNVLHEIAGALQVAQVPFLVYVSGVPQRVRNACISAFRHDETYRCLLMTTHVGGRGLDLHCASRVILAEPVWQLDLESQAIKRAWRMGQKRKVTVSTYAMEGTFEEQMVLRRNDAHSDSYMPARVFTDDPGMRDFVAHPRFVGGSAPPPPNWNIPVFQYTPCDAPNFHPLDTRKRKRN</sequence>
<keyword evidence="2" id="KW-0378">Hydrolase</keyword>
<evidence type="ECO:0000313" key="7">
    <source>
        <dbReference type="EMBL" id="WFD35026.1"/>
    </source>
</evidence>
<feature type="domain" description="Helicase ATP-binding" evidence="5">
    <location>
        <begin position="18"/>
        <end position="397"/>
    </location>
</feature>
<dbReference type="SUPFAM" id="SSF52540">
    <property type="entry name" value="P-loop containing nucleoside triphosphate hydrolases"/>
    <property type="match status" value="2"/>
</dbReference>
<organism evidence="7 8">
    <name type="scientific">Malassezia cuniculi</name>
    <dbReference type="NCBI Taxonomy" id="948313"/>
    <lineage>
        <taxon>Eukaryota</taxon>
        <taxon>Fungi</taxon>
        <taxon>Dikarya</taxon>
        <taxon>Basidiomycota</taxon>
        <taxon>Ustilaginomycotina</taxon>
        <taxon>Malasseziomycetes</taxon>
        <taxon>Malasseziales</taxon>
        <taxon>Malasseziaceae</taxon>
        <taxon>Malassezia</taxon>
    </lineage>
</organism>
<evidence type="ECO:0000259" key="5">
    <source>
        <dbReference type="SMART" id="SM00487"/>
    </source>
</evidence>
<feature type="region of interest" description="Disordered" evidence="4">
    <location>
        <begin position="155"/>
        <end position="179"/>
    </location>
</feature>
<evidence type="ECO:0000256" key="3">
    <source>
        <dbReference type="ARBA" id="ARBA00022840"/>
    </source>
</evidence>